<dbReference type="CDD" id="cd00714">
    <property type="entry name" value="GFAT"/>
    <property type="match status" value="1"/>
</dbReference>
<evidence type="ECO:0000256" key="6">
    <source>
        <dbReference type="ARBA" id="ARBA00022737"/>
    </source>
</evidence>
<keyword evidence="5" id="KW-0808">Transferase</keyword>
<gene>
    <name evidence="11" type="ordered locus">Igni_0171</name>
</gene>
<dbReference type="InterPro" id="IPR029055">
    <property type="entry name" value="Ntn_hydrolases_N"/>
</dbReference>
<evidence type="ECO:0000256" key="1">
    <source>
        <dbReference type="ARBA" id="ARBA00001031"/>
    </source>
</evidence>
<dbReference type="GO" id="GO:0004360">
    <property type="term" value="F:glutamine-fructose-6-phosphate transaminase (isomerizing) activity"/>
    <property type="evidence" value="ECO:0007669"/>
    <property type="project" value="UniProtKB-EC"/>
</dbReference>
<evidence type="ECO:0000256" key="8">
    <source>
        <dbReference type="ARBA" id="ARBA00055466"/>
    </source>
</evidence>
<comment type="function">
    <text evidence="8">Catalyzes the first step in hexosamine metabolism, converting fructose-6P into glucosamine-6P using glutamine as a nitrogen source.</text>
</comment>
<dbReference type="Pfam" id="PF01380">
    <property type="entry name" value="SIS"/>
    <property type="match status" value="2"/>
</dbReference>
<proteinExistence type="predicted"/>
<keyword evidence="12" id="KW-1185">Reference proteome</keyword>
<dbReference type="OrthoDB" id="372195at2157"/>
<evidence type="ECO:0000256" key="7">
    <source>
        <dbReference type="ARBA" id="ARBA00022962"/>
    </source>
</evidence>
<reference evidence="11 12" key="1">
    <citation type="journal article" date="2008" name="Genome Biol.">
        <title>A genomic analysis of the archaeal system Ignicoccus hospitalis-Nanoarchaeum equitans.</title>
        <authorList>
            <person name="Podar M."/>
            <person name="Anderson I."/>
            <person name="Makarova K.S."/>
            <person name="Elkins J.G."/>
            <person name="Ivanova N."/>
            <person name="Wall M.A."/>
            <person name="Lykidis A."/>
            <person name="Mavromatis K."/>
            <person name="Sun H."/>
            <person name="Hudson M.E."/>
            <person name="Chen W."/>
            <person name="Deciu C."/>
            <person name="Hutchison D."/>
            <person name="Eads J.R."/>
            <person name="Anderson A."/>
            <person name="Fernandes F."/>
            <person name="Szeto E."/>
            <person name="Lapidus A."/>
            <person name="Kyrpides N.C."/>
            <person name="Saier M.H.Jr."/>
            <person name="Richardson P.M."/>
            <person name="Rachel R."/>
            <person name="Huber H."/>
            <person name="Eisen J.A."/>
            <person name="Koonin E.V."/>
            <person name="Keller M."/>
            <person name="Stetter K.O."/>
        </authorList>
    </citation>
    <scope>NUCLEOTIDE SEQUENCE [LARGE SCALE GENOMIC DNA]</scope>
    <source>
        <strain evidence="12">KIN4/I / DSM 18386 / JCM 14125</strain>
    </source>
</reference>
<dbReference type="SUPFAM" id="SSF53697">
    <property type="entry name" value="SIS domain"/>
    <property type="match status" value="1"/>
</dbReference>
<dbReference type="FunFam" id="3.60.20.10:FF:000006">
    <property type="entry name" value="Glutamine--fructose-6-phosphate aminotransferase [isomerizing]"/>
    <property type="match status" value="1"/>
</dbReference>
<evidence type="ECO:0000259" key="9">
    <source>
        <dbReference type="PROSITE" id="PS51278"/>
    </source>
</evidence>
<dbReference type="GO" id="GO:0006002">
    <property type="term" value="P:fructose 6-phosphate metabolic process"/>
    <property type="evidence" value="ECO:0007669"/>
    <property type="project" value="TreeGrafter"/>
</dbReference>
<dbReference type="SUPFAM" id="SSF56235">
    <property type="entry name" value="N-terminal nucleophile aminohydrolases (Ntn hydrolases)"/>
    <property type="match status" value="1"/>
</dbReference>
<name>A8A8V3_IGNH4</name>
<dbReference type="InterPro" id="IPR035466">
    <property type="entry name" value="GlmS/AgaS_SIS"/>
</dbReference>
<keyword evidence="6" id="KW-0677">Repeat</keyword>
<dbReference type="PANTHER" id="PTHR10937:SF0">
    <property type="entry name" value="GLUTAMINE--FRUCTOSE-6-PHOSPHATE TRANSAMINASE (ISOMERIZING)"/>
    <property type="match status" value="1"/>
</dbReference>
<dbReference type="EMBL" id="CP000816">
    <property type="protein sequence ID" value="ABU81355.1"/>
    <property type="molecule type" value="Genomic_DNA"/>
</dbReference>
<dbReference type="EC" id="2.6.1.16" evidence="2"/>
<dbReference type="Gene3D" id="3.40.50.10490">
    <property type="entry name" value="Glucose-6-phosphate isomerase like protein, domain 1"/>
    <property type="match status" value="2"/>
</dbReference>
<evidence type="ECO:0000259" key="10">
    <source>
        <dbReference type="PROSITE" id="PS51464"/>
    </source>
</evidence>
<dbReference type="NCBIfam" id="TIGR01135">
    <property type="entry name" value="glmS"/>
    <property type="match status" value="1"/>
</dbReference>
<evidence type="ECO:0000256" key="5">
    <source>
        <dbReference type="ARBA" id="ARBA00022679"/>
    </source>
</evidence>
<dbReference type="KEGG" id="iho:Igni_0171"/>
<dbReference type="InterPro" id="IPR001347">
    <property type="entry name" value="SIS_dom"/>
</dbReference>
<dbReference type="Pfam" id="PF13522">
    <property type="entry name" value="GATase_6"/>
    <property type="match status" value="1"/>
</dbReference>
<dbReference type="Gene3D" id="3.60.20.10">
    <property type="entry name" value="Glutamine Phosphoribosylpyrophosphate, subunit 1, domain 1"/>
    <property type="match status" value="1"/>
</dbReference>
<dbReference type="GO" id="GO:0006487">
    <property type="term" value="P:protein N-linked glycosylation"/>
    <property type="evidence" value="ECO:0007669"/>
    <property type="project" value="TreeGrafter"/>
</dbReference>
<feature type="domain" description="SIS" evidence="10">
    <location>
        <begin position="286"/>
        <end position="425"/>
    </location>
</feature>
<dbReference type="Proteomes" id="UP000000262">
    <property type="component" value="Chromosome"/>
</dbReference>
<feature type="domain" description="SIS" evidence="10">
    <location>
        <begin position="452"/>
        <end position="582"/>
    </location>
</feature>
<dbReference type="PROSITE" id="PS51464">
    <property type="entry name" value="SIS"/>
    <property type="match status" value="2"/>
</dbReference>
<dbReference type="GO" id="GO:0006047">
    <property type="term" value="P:UDP-N-acetylglucosamine metabolic process"/>
    <property type="evidence" value="ECO:0007669"/>
    <property type="project" value="TreeGrafter"/>
</dbReference>
<dbReference type="GeneID" id="5562409"/>
<evidence type="ECO:0000256" key="2">
    <source>
        <dbReference type="ARBA" id="ARBA00012916"/>
    </source>
</evidence>
<keyword evidence="7" id="KW-0315">Glutamine amidotransferase</keyword>
<dbReference type="InterPro" id="IPR005855">
    <property type="entry name" value="GFAT"/>
</dbReference>
<dbReference type="InterPro" id="IPR017932">
    <property type="entry name" value="GATase_2_dom"/>
</dbReference>
<organism evidence="11 12">
    <name type="scientific">Ignicoccus hospitalis (strain KIN4/I / DSM 18386 / JCM 14125)</name>
    <dbReference type="NCBI Taxonomy" id="453591"/>
    <lineage>
        <taxon>Archaea</taxon>
        <taxon>Thermoproteota</taxon>
        <taxon>Thermoprotei</taxon>
        <taxon>Desulfurococcales</taxon>
        <taxon>Desulfurococcaceae</taxon>
        <taxon>Ignicoccus</taxon>
    </lineage>
</organism>
<dbReference type="NCBIfam" id="NF001484">
    <property type="entry name" value="PRK00331.1"/>
    <property type="match status" value="1"/>
</dbReference>
<evidence type="ECO:0000313" key="11">
    <source>
        <dbReference type="EMBL" id="ABU81355.1"/>
    </source>
</evidence>
<dbReference type="InterPro" id="IPR035490">
    <property type="entry name" value="GlmS/FrlB_SIS"/>
</dbReference>
<protein>
    <recommendedName>
        <fullName evidence="3">Glutamine--fructose-6-phosphate aminotransferase [isomerizing]</fullName>
        <ecNumber evidence="2">2.6.1.16</ecNumber>
    </recommendedName>
</protein>
<dbReference type="STRING" id="453591.Igni_0171"/>
<evidence type="ECO:0000256" key="3">
    <source>
        <dbReference type="ARBA" id="ARBA00016090"/>
    </source>
</evidence>
<dbReference type="AlphaFoldDB" id="A8A8V3"/>
<evidence type="ECO:0000313" key="12">
    <source>
        <dbReference type="Proteomes" id="UP000000262"/>
    </source>
</evidence>
<dbReference type="PhylomeDB" id="A8A8V3"/>
<dbReference type="InterPro" id="IPR046348">
    <property type="entry name" value="SIS_dom_sf"/>
</dbReference>
<comment type="catalytic activity">
    <reaction evidence="1">
        <text>D-fructose 6-phosphate + L-glutamine = D-glucosamine 6-phosphate + L-glutamate</text>
        <dbReference type="Rhea" id="RHEA:13237"/>
        <dbReference type="ChEBI" id="CHEBI:29985"/>
        <dbReference type="ChEBI" id="CHEBI:58359"/>
        <dbReference type="ChEBI" id="CHEBI:58725"/>
        <dbReference type="ChEBI" id="CHEBI:61527"/>
        <dbReference type="EC" id="2.6.1.16"/>
    </reaction>
</comment>
<dbReference type="InterPro" id="IPR047084">
    <property type="entry name" value="GFAT_N"/>
</dbReference>
<dbReference type="GO" id="GO:0097367">
    <property type="term" value="F:carbohydrate derivative binding"/>
    <property type="evidence" value="ECO:0007669"/>
    <property type="project" value="InterPro"/>
</dbReference>
<dbReference type="PANTHER" id="PTHR10937">
    <property type="entry name" value="GLUCOSAMINE--FRUCTOSE-6-PHOSPHATE AMINOTRANSFERASE, ISOMERIZING"/>
    <property type="match status" value="1"/>
</dbReference>
<dbReference type="CDD" id="cd05009">
    <property type="entry name" value="SIS_GlmS_GlmD_2"/>
    <property type="match status" value="1"/>
</dbReference>
<accession>A8A8V3</accession>
<feature type="domain" description="Glutamine amidotransferase type-2" evidence="9">
    <location>
        <begin position="2"/>
        <end position="236"/>
    </location>
</feature>
<dbReference type="RefSeq" id="WP_011998207.1">
    <property type="nucleotide sequence ID" value="NC_009776.1"/>
</dbReference>
<dbReference type="CDD" id="cd05008">
    <property type="entry name" value="SIS_GlmS_GlmD_1"/>
    <property type="match status" value="1"/>
</dbReference>
<keyword evidence="4" id="KW-0032">Aminotransferase</keyword>
<dbReference type="eggNOG" id="arCOG00057">
    <property type="taxonomic scope" value="Archaea"/>
</dbReference>
<sequence length="592" mass="65729">MCGIAGIAAREEYYDDVLKELIRLLESLEYRGYDSAGIAVYDVDSKKIRVWKKKGKVADLVKLLRSQLGDFKLKASVGIAHTRWATHGEPKDENAHPHIDCEGKVAVVHNGIISNYKELKRELEARGHSFRSETDTEVFAHLFEEELKRKEPFEAFKAAVARLEGYYAIVAITSLEPHKVFFARKESPLVVGRGPKGNYVSSDVVSLVGNCWEVSPLYDDDVGWMNDKEIYVERGGVRRRLSFIKPTWSPVQAQKGSYEYFMLKEIHEQPQVVKETLISIASEWDKVEEVVNLLEGWAVVVAAGTSYHAGLIFSYNVMKETGRYIPVIDASEAPHFSKLLKGTVVAISQSGETYDTLKAVRIAKENGAKVVGVVNVVGSTLDREADVSLYTRAGPEIGVAATKTFLTQLSVLNALVARMVGEGANRVREMANELSKITKESIEVSAGYAKGLADQLYTKRDMYVLGTGISYPVAMEGALKIKEISYVHAEAYPAGEAKHGPIALAEPGFPVLLVWTPEDVEKLEVAEKEFESRGSEVYWVAPRGDVPIPEVDWKYVPFALTPPLQLLSYYMAVKKGLDPDKPRNLAKSVTVH</sequence>
<dbReference type="HOGENOM" id="CLU_012520_7_1_2"/>
<evidence type="ECO:0000256" key="4">
    <source>
        <dbReference type="ARBA" id="ARBA00022576"/>
    </source>
</evidence>
<dbReference type="PROSITE" id="PS51278">
    <property type="entry name" value="GATASE_TYPE_2"/>
    <property type="match status" value="1"/>
</dbReference>